<feature type="transmembrane region" description="Helical" evidence="1">
    <location>
        <begin position="250"/>
        <end position="270"/>
    </location>
</feature>
<protein>
    <recommendedName>
        <fullName evidence="4">4-amino-4-deoxy-L-arabinose transferase</fullName>
    </recommendedName>
</protein>
<feature type="transmembrane region" description="Helical" evidence="1">
    <location>
        <begin position="373"/>
        <end position="391"/>
    </location>
</feature>
<organism evidence="2 3">
    <name type="scientific">Amphiplicatus metriothermophilus</name>
    <dbReference type="NCBI Taxonomy" id="1519374"/>
    <lineage>
        <taxon>Bacteria</taxon>
        <taxon>Pseudomonadati</taxon>
        <taxon>Pseudomonadota</taxon>
        <taxon>Alphaproteobacteria</taxon>
        <taxon>Parvularculales</taxon>
        <taxon>Parvularculaceae</taxon>
        <taxon>Amphiplicatus</taxon>
    </lineage>
</organism>
<evidence type="ECO:0000256" key="1">
    <source>
        <dbReference type="SAM" id="Phobius"/>
    </source>
</evidence>
<feature type="transmembrane region" description="Helical" evidence="1">
    <location>
        <begin position="153"/>
        <end position="169"/>
    </location>
</feature>
<accession>A0A239PZK0</accession>
<name>A0A239PZK0_9PROT</name>
<evidence type="ECO:0000313" key="2">
    <source>
        <dbReference type="EMBL" id="SNT75097.1"/>
    </source>
</evidence>
<dbReference type="AlphaFoldDB" id="A0A239PZK0"/>
<feature type="transmembrane region" description="Helical" evidence="1">
    <location>
        <begin position="225"/>
        <end position="243"/>
    </location>
</feature>
<keyword evidence="3" id="KW-1185">Reference proteome</keyword>
<dbReference type="OrthoDB" id="1082056at2"/>
<feature type="transmembrane region" description="Helical" evidence="1">
    <location>
        <begin position="314"/>
        <end position="333"/>
    </location>
</feature>
<feature type="transmembrane region" description="Helical" evidence="1">
    <location>
        <begin position="128"/>
        <end position="146"/>
    </location>
</feature>
<dbReference type="EMBL" id="FZQA01000007">
    <property type="protein sequence ID" value="SNT75097.1"/>
    <property type="molecule type" value="Genomic_DNA"/>
</dbReference>
<evidence type="ECO:0000313" key="3">
    <source>
        <dbReference type="Proteomes" id="UP000198346"/>
    </source>
</evidence>
<sequence>MADESAPSRSATHAPAAFLRALARLGPCARDAAGAVAAAMIALAVYAAQGFSSLAEPGGDNDSLLRMAQVRDLLAGQSWFDLTQTRMGPEGGFEMHWSRLVDAPIAGLVWLFTALTGDAALGEAIAETVWPLTLYAAALFLISRLARGAIGDRAVLPALAIGGIGLYMTKQFDPGSIDHHNVQVVLTLLMAERLTAAAGEGARAPVAACVAGAAAGLMLAIGMEALPYAAAGGLVAAGAFLLGGAQRAGLAARYGAGFAGAAALAFLATVPPGRWLVPVCDAYSAAQGASALIAGLGLAAIARTPQIAADFRRRFFALAALGAGLVLLAFVFFPQCLAGPYGDLDPRLKRYWLDNVTEAQSVFEVFAKNPIQFAFYYVPPMIGMLIVALRARGAGWRIQESVLGALMLAALATSFWQVRGALFSLALSTPALAGWAAAWRVPEGEKPTATALARMTLAWAGSLNLVWALAAAGALKLVAPDHPAFGDGEKKEACYGPAVYEGFAALPAGRVLAISNLGAPVLRHTHHRALAGPYHRNQAGNLAALDAFLGTPEEARSIARRHGVDYVLVCPGNGETGSFAGWAPGGFLARLAEGEAPDWLAPLPEASREGLVVYAVRDPQTEESETLTDNLRN</sequence>
<feature type="transmembrane region" description="Helical" evidence="1">
    <location>
        <begin position="398"/>
        <end position="416"/>
    </location>
</feature>
<feature type="transmembrane region" description="Helical" evidence="1">
    <location>
        <begin position="282"/>
        <end position="302"/>
    </location>
</feature>
<keyword evidence="1" id="KW-0812">Transmembrane</keyword>
<dbReference type="RefSeq" id="WP_089412983.1">
    <property type="nucleotide sequence ID" value="NZ_FZQA01000007.1"/>
</dbReference>
<evidence type="ECO:0008006" key="4">
    <source>
        <dbReference type="Google" id="ProtNLM"/>
    </source>
</evidence>
<keyword evidence="1" id="KW-1133">Transmembrane helix</keyword>
<reference evidence="2 3" key="1">
    <citation type="submission" date="2017-07" db="EMBL/GenBank/DDBJ databases">
        <authorList>
            <person name="Sun Z.S."/>
            <person name="Albrecht U."/>
            <person name="Echele G."/>
            <person name="Lee C.C."/>
        </authorList>
    </citation>
    <scope>NUCLEOTIDE SEQUENCE [LARGE SCALE GENOMIC DNA]</scope>
    <source>
        <strain evidence="2 3">CGMCC 1.12710</strain>
    </source>
</reference>
<keyword evidence="1" id="KW-0472">Membrane</keyword>
<gene>
    <name evidence="2" type="ORF">SAMN06297382_2539</name>
</gene>
<dbReference type="Proteomes" id="UP000198346">
    <property type="component" value="Unassembled WGS sequence"/>
</dbReference>
<proteinExistence type="predicted"/>